<reference evidence="2" key="1">
    <citation type="submission" date="2020-10" db="EMBL/GenBank/DDBJ databases">
        <authorList>
            <person name="Kikuchi T."/>
        </authorList>
    </citation>
    <scope>NUCLEOTIDE SEQUENCE</scope>
    <source>
        <strain evidence="2">NKZ352</strain>
    </source>
</reference>
<gene>
    <name evidence="2" type="ORF">CAUJ_LOCUS10124</name>
</gene>
<dbReference type="InterPro" id="IPR056017">
    <property type="entry name" value="DUF7596"/>
</dbReference>
<protein>
    <recommendedName>
        <fullName evidence="1">DUF7596 domain-containing protein</fullName>
    </recommendedName>
</protein>
<feature type="domain" description="DUF7596" evidence="1">
    <location>
        <begin position="14"/>
        <end position="150"/>
    </location>
</feature>
<sequence>MADVLGLSRAAGFRLEGSADAKTGQIINQKGESLAKETIVKYTASQAYVVLTDLESSIAGKTIKVAPKEEDLHLKLGSIENAEVEKENRRLMPIAAQFHSVPEARLAECHLSDLLAEHTLGRFNLELKKNVTIDSFVLNDSWRDDAGFIVTDRNTYQQVTFGSAKLLKTLQPASGVTIVPYKPEDFDGLADFDNSACGFSRDAYLEVLAAKSAILVAKSGAIDGYIAAKGTQIYCLYAETMELAHALLKAYIEQNKLKEVILFTKTGVWECEPESSRPVHRRHTRAVPSQIKWPKIYALNMGVHIV</sequence>
<dbReference type="Gene3D" id="3.40.630.90">
    <property type="match status" value="1"/>
</dbReference>
<comment type="caution">
    <text evidence="2">The sequence shown here is derived from an EMBL/GenBank/DDBJ whole genome shotgun (WGS) entry which is preliminary data.</text>
</comment>
<dbReference type="Proteomes" id="UP000835052">
    <property type="component" value="Unassembled WGS sequence"/>
</dbReference>
<dbReference type="Pfam" id="PF24524">
    <property type="entry name" value="DUF7596"/>
    <property type="match status" value="1"/>
</dbReference>
<organism evidence="2 3">
    <name type="scientific">Caenorhabditis auriculariae</name>
    <dbReference type="NCBI Taxonomy" id="2777116"/>
    <lineage>
        <taxon>Eukaryota</taxon>
        <taxon>Metazoa</taxon>
        <taxon>Ecdysozoa</taxon>
        <taxon>Nematoda</taxon>
        <taxon>Chromadorea</taxon>
        <taxon>Rhabditida</taxon>
        <taxon>Rhabditina</taxon>
        <taxon>Rhabditomorpha</taxon>
        <taxon>Rhabditoidea</taxon>
        <taxon>Rhabditidae</taxon>
        <taxon>Peloderinae</taxon>
        <taxon>Caenorhabditis</taxon>
    </lineage>
</organism>
<evidence type="ECO:0000259" key="1">
    <source>
        <dbReference type="Pfam" id="PF24524"/>
    </source>
</evidence>
<evidence type="ECO:0000313" key="3">
    <source>
        <dbReference type="Proteomes" id="UP000835052"/>
    </source>
</evidence>
<evidence type="ECO:0000313" key="2">
    <source>
        <dbReference type="EMBL" id="CAD6194205.1"/>
    </source>
</evidence>
<name>A0A8S1HG10_9PELO</name>
<proteinExistence type="predicted"/>
<dbReference type="AlphaFoldDB" id="A0A8S1HG10"/>
<keyword evidence="3" id="KW-1185">Reference proteome</keyword>
<dbReference type="OrthoDB" id="5912250at2759"/>
<accession>A0A8S1HG10</accession>
<dbReference type="EMBL" id="CAJGYM010000042">
    <property type="protein sequence ID" value="CAD6194205.1"/>
    <property type="molecule type" value="Genomic_DNA"/>
</dbReference>